<dbReference type="SUPFAM" id="SSF56601">
    <property type="entry name" value="beta-lactamase/transpeptidase-like"/>
    <property type="match status" value="1"/>
</dbReference>
<protein>
    <recommendedName>
        <fullName evidence="1">Beta-lactamase</fullName>
    </recommendedName>
    <alternativeName>
        <fullName evidence="2">Penicillinase</fullName>
    </alternativeName>
</protein>
<gene>
    <name evidence="5" type="ORF">SAMN05661093_06977</name>
</gene>
<dbReference type="PANTHER" id="PTHR35333:SF3">
    <property type="entry name" value="BETA-LACTAMASE-TYPE TRANSPEPTIDASE FOLD CONTAINING PROTEIN"/>
    <property type="match status" value="1"/>
</dbReference>
<dbReference type="RefSeq" id="WP_235039021.1">
    <property type="nucleotide sequence ID" value="NZ_FWXV01000007.1"/>
</dbReference>
<feature type="signal peptide" evidence="3">
    <location>
        <begin position="1"/>
        <end position="30"/>
    </location>
</feature>
<dbReference type="PANTHER" id="PTHR35333">
    <property type="entry name" value="BETA-LACTAMASE"/>
    <property type="match status" value="1"/>
</dbReference>
<dbReference type="AlphaFoldDB" id="A0A1Y5XYL3"/>
<dbReference type="GO" id="GO:0008800">
    <property type="term" value="F:beta-lactamase activity"/>
    <property type="evidence" value="ECO:0007669"/>
    <property type="project" value="InterPro"/>
</dbReference>
<keyword evidence="6" id="KW-1185">Reference proteome</keyword>
<dbReference type="InterPro" id="IPR012338">
    <property type="entry name" value="Beta-lactam/transpept-like"/>
</dbReference>
<evidence type="ECO:0000313" key="6">
    <source>
        <dbReference type="Proteomes" id="UP000192674"/>
    </source>
</evidence>
<dbReference type="Gene3D" id="3.40.710.10">
    <property type="entry name" value="DD-peptidase/beta-lactamase superfamily"/>
    <property type="match status" value="1"/>
</dbReference>
<feature type="domain" description="Beta-lactamase class A catalytic" evidence="4">
    <location>
        <begin position="67"/>
        <end position="275"/>
    </location>
</feature>
<feature type="chain" id="PRO_5013300434" description="Beta-lactamase" evidence="3">
    <location>
        <begin position="31"/>
        <end position="332"/>
    </location>
</feature>
<dbReference type="GO" id="GO:0046677">
    <property type="term" value="P:response to antibiotic"/>
    <property type="evidence" value="ECO:0007669"/>
    <property type="project" value="InterPro"/>
</dbReference>
<dbReference type="InterPro" id="IPR000871">
    <property type="entry name" value="Beta-lactam_class-A"/>
</dbReference>
<dbReference type="Pfam" id="PF13354">
    <property type="entry name" value="Beta-lactamase2"/>
    <property type="match status" value="1"/>
</dbReference>
<evidence type="ECO:0000256" key="2">
    <source>
        <dbReference type="ARBA" id="ARBA00030171"/>
    </source>
</evidence>
<dbReference type="InterPro" id="IPR045155">
    <property type="entry name" value="Beta-lactam_cat"/>
</dbReference>
<dbReference type="Proteomes" id="UP000192674">
    <property type="component" value="Unassembled WGS sequence"/>
</dbReference>
<accession>A0A1Y5XYL3</accession>
<dbReference type="InterPro" id="IPR006311">
    <property type="entry name" value="TAT_signal"/>
</dbReference>
<reference evidence="5 6" key="1">
    <citation type="submission" date="2017-04" db="EMBL/GenBank/DDBJ databases">
        <authorList>
            <person name="Afonso C.L."/>
            <person name="Miller P.J."/>
            <person name="Scott M.A."/>
            <person name="Spackman E."/>
            <person name="Goraichik I."/>
            <person name="Dimitrov K.M."/>
            <person name="Suarez D.L."/>
            <person name="Swayne D.E."/>
        </authorList>
    </citation>
    <scope>NUCLEOTIDE SEQUENCE [LARGE SCALE GENOMIC DNA]</scope>
    <source>
        <strain evidence="5 6">DSM 43828</strain>
    </source>
</reference>
<sequence length="332" mass="35333">MGYRLNRRAAFGLGTVVAAGSVLGSTPALAQEEDSSPATPDRARARVKRVYEAKTAEAGGTWNSYISVADGVAVDHGSDELVEAYSVNKVAAAVAVLDKIDRGEAKLTDQVEVPEDIVIKTGDGIIPLDRAYPSVFTVGHILSLFLTVSDDTCVRLTGLVCAPAEINATLVAKGFPNTQVIPAANPKRYWLGKTTPRETHGILQGIVKGTLVSPTSTDYLLNVLRSQVAFTDGIRREMSSVDRSRIATKAGWLNDGRNEAGVIFDKAGKPVLTYALFARGLPEHAADFGATHPFRQAAAEMGPRFLRAVDKISGDPAARTLRAQSYQPSNGG</sequence>
<organism evidence="5 6">
    <name type="scientific">Kibdelosporangium aridum</name>
    <dbReference type="NCBI Taxonomy" id="2030"/>
    <lineage>
        <taxon>Bacteria</taxon>
        <taxon>Bacillati</taxon>
        <taxon>Actinomycetota</taxon>
        <taxon>Actinomycetes</taxon>
        <taxon>Pseudonocardiales</taxon>
        <taxon>Pseudonocardiaceae</taxon>
        <taxon>Kibdelosporangium</taxon>
    </lineage>
</organism>
<evidence type="ECO:0000256" key="3">
    <source>
        <dbReference type="SAM" id="SignalP"/>
    </source>
</evidence>
<evidence type="ECO:0000256" key="1">
    <source>
        <dbReference type="ARBA" id="ARBA00018879"/>
    </source>
</evidence>
<dbReference type="PROSITE" id="PS51318">
    <property type="entry name" value="TAT"/>
    <property type="match status" value="1"/>
</dbReference>
<dbReference type="EMBL" id="FWXV01000007">
    <property type="protein sequence ID" value="SMD21693.1"/>
    <property type="molecule type" value="Genomic_DNA"/>
</dbReference>
<dbReference type="GO" id="GO:0030655">
    <property type="term" value="P:beta-lactam antibiotic catabolic process"/>
    <property type="evidence" value="ECO:0007669"/>
    <property type="project" value="InterPro"/>
</dbReference>
<proteinExistence type="predicted"/>
<evidence type="ECO:0000259" key="4">
    <source>
        <dbReference type="Pfam" id="PF13354"/>
    </source>
</evidence>
<keyword evidence="3" id="KW-0732">Signal</keyword>
<evidence type="ECO:0000313" key="5">
    <source>
        <dbReference type="EMBL" id="SMD21693.1"/>
    </source>
</evidence>
<name>A0A1Y5XYL3_KIBAR</name>